<evidence type="ECO:0000313" key="2">
    <source>
        <dbReference type="Proteomes" id="UP000019442"/>
    </source>
</evidence>
<evidence type="ECO:0008006" key="3">
    <source>
        <dbReference type="Google" id="ProtNLM"/>
    </source>
</evidence>
<dbReference type="EMBL" id="CP007268">
    <property type="protein sequence ID" value="AHK78888.1"/>
    <property type="molecule type" value="Genomic_DNA"/>
</dbReference>
<reference evidence="2" key="2">
    <citation type="submission" date="2014-02" db="EMBL/GenBank/DDBJ databases">
        <title>Draft Genome Sequence of extremely halophilic bacteria Halorhodospira halochloris.</title>
        <authorList>
            <person name="Singh K.S."/>
        </authorList>
    </citation>
    <scope>NUCLEOTIDE SEQUENCE [LARGE SCALE GENOMIC DNA]</scope>
    <source>
        <strain evidence="2">A</strain>
    </source>
</reference>
<dbReference type="HOGENOM" id="CLU_712951_0_0_6"/>
<organism evidence="1 2">
    <name type="scientific">Ectothiorhodospira haloalkaliphila</name>
    <dbReference type="NCBI Taxonomy" id="421628"/>
    <lineage>
        <taxon>Bacteria</taxon>
        <taxon>Pseudomonadati</taxon>
        <taxon>Pseudomonadota</taxon>
        <taxon>Gammaproteobacteria</taxon>
        <taxon>Chromatiales</taxon>
        <taxon>Ectothiorhodospiraceae</taxon>
        <taxon>Ectothiorhodospira</taxon>
    </lineage>
</organism>
<evidence type="ECO:0000313" key="1">
    <source>
        <dbReference type="EMBL" id="AHK78888.1"/>
    </source>
</evidence>
<name>W8KI74_9GAMM</name>
<accession>W8KI74</accession>
<dbReference type="PATRIC" id="fig|1354791.3.peg.1787"/>
<dbReference type="AlphaFoldDB" id="W8KI74"/>
<gene>
    <name evidence="1" type="ORF">M911_06630</name>
</gene>
<dbReference type="Proteomes" id="UP000019442">
    <property type="component" value="Chromosome"/>
</dbReference>
<reference evidence="1 2" key="1">
    <citation type="journal article" date="2014" name="J Genomics">
        <title>Draft Genome Sequence of the Extremely Halophilic Phototrophic Purple Sulfur Bacterium Halorhodospira halochloris.</title>
        <authorList>
            <person name="Singh K.S."/>
            <person name="Kirksey J."/>
            <person name="Hoff W.D."/>
            <person name="Deole R."/>
        </authorList>
    </citation>
    <scope>NUCLEOTIDE SEQUENCE [LARGE SCALE GENOMIC DNA]</scope>
    <source>
        <strain evidence="1 2">A</strain>
    </source>
</reference>
<keyword evidence="2" id="KW-1185">Reference proteome</keyword>
<proteinExistence type="predicted"/>
<dbReference type="KEGG" id="hhc:M911_06630"/>
<protein>
    <recommendedName>
        <fullName evidence="3">3-deoxy-D-manno-octulosonic-acid transferase N-terminal domain-containing protein</fullName>
    </recommendedName>
</protein>
<dbReference type="OrthoDB" id="5293401at2"/>
<sequence length="379" mass="42193">MPRDPYGAALWPVLQANLRDHLQGRSGQAYGRMGRLRAPEAKGPLIWLKTGDTRASVRLGAELMGAIRRKRLDARLVLTFEREYRDEVRRRLRGMNRFGLGFGPCDRPRAVSRVLDRLKPLGLILVDTPPRRQLVERAVEQGVHVLAFNTGPTPVPVEAAYPRDEIAAAQWRDAGRAGNLAEPADPASLLAESQNQATLLSMVPDGTPIFWWHGPARAWPAMRDAWQASPLSDSALLCVSVEPSDALPEGERLALSQWTRTSLAAGTLLWVDDSAWWPAVASAALGVHLCGADRDLLWQVLAGSVSLSSDDSLRAAFPWLHPMAPELSRPAQVIDHWRAEAADPIGSRQRADTGRRRFWEERRRVQGVMDAFLQRVFDW</sequence>